<evidence type="ECO:0000313" key="4">
    <source>
        <dbReference type="EMBL" id="MDE46877.1"/>
    </source>
</evidence>
<dbReference type="Pfam" id="PF05769">
    <property type="entry name" value="SIKE"/>
    <property type="match status" value="1"/>
</dbReference>
<name>A0A6G1S9N1_9ACAR</name>
<dbReference type="EMBL" id="GGYP01002106">
    <property type="protein sequence ID" value="MDE46877.1"/>
    <property type="molecule type" value="Transcribed_RNA"/>
</dbReference>
<protein>
    <submittedName>
        <fullName evidence="4">FGFR1 oncogene partner 2</fullName>
    </submittedName>
</protein>
<keyword evidence="2 3" id="KW-0175">Coiled coil</keyword>
<evidence type="ECO:0000256" key="3">
    <source>
        <dbReference type="SAM" id="Coils"/>
    </source>
</evidence>
<evidence type="ECO:0000256" key="2">
    <source>
        <dbReference type="ARBA" id="ARBA00023054"/>
    </source>
</evidence>
<gene>
    <name evidence="4" type="primary">fgfr1op2</name>
    <name evidence="4" type="ORF">g.8560</name>
</gene>
<dbReference type="PANTHER" id="PTHR12186:SF2">
    <property type="entry name" value="FGFR1 ONCOGENE PARTNER 2 HOMOLOG"/>
    <property type="match status" value="1"/>
</dbReference>
<dbReference type="AlphaFoldDB" id="A0A6G1S9N1"/>
<sequence length="113" mass="13260">MDDGGGSNLEIVIDRILFSARDLKRKLDSVRDNNHRLNGDSRQVDYKAIQKIRDLEKENNELRQALEDHQYGLEFIMSKYRSQVFELIQLNRAEQPRTTQPETISLKRNNSVD</sequence>
<proteinExistence type="inferred from homology"/>
<comment type="similarity">
    <text evidence="1">Belongs to the SIKE family.</text>
</comment>
<feature type="coiled-coil region" evidence="3">
    <location>
        <begin position="20"/>
        <end position="72"/>
    </location>
</feature>
<reference evidence="4" key="1">
    <citation type="submission" date="2018-10" db="EMBL/GenBank/DDBJ databases">
        <title>Transcriptome assembly of Aceria tosichella (Wheat curl mite) Type 2.</title>
        <authorList>
            <person name="Scully E.D."/>
            <person name="Geib S.M."/>
            <person name="Palmer N.A."/>
            <person name="Gupta A.K."/>
            <person name="Sarath G."/>
            <person name="Tatineni S."/>
        </authorList>
    </citation>
    <scope>NUCLEOTIDE SEQUENCE</scope>
    <source>
        <strain evidence="4">LincolnNE</strain>
    </source>
</reference>
<dbReference type="InterPro" id="IPR008555">
    <property type="entry name" value="SIKE"/>
</dbReference>
<organism evidence="4">
    <name type="scientific">Aceria tosichella</name>
    <name type="common">wheat curl mite</name>
    <dbReference type="NCBI Taxonomy" id="561515"/>
    <lineage>
        <taxon>Eukaryota</taxon>
        <taxon>Metazoa</taxon>
        <taxon>Ecdysozoa</taxon>
        <taxon>Arthropoda</taxon>
        <taxon>Chelicerata</taxon>
        <taxon>Arachnida</taxon>
        <taxon>Acari</taxon>
        <taxon>Acariformes</taxon>
        <taxon>Trombidiformes</taxon>
        <taxon>Prostigmata</taxon>
        <taxon>Eupodina</taxon>
        <taxon>Eriophyoidea</taxon>
        <taxon>Eriophyidae</taxon>
        <taxon>Eriophyinae</taxon>
        <taxon>Aceriini</taxon>
        <taxon>Aceria</taxon>
    </lineage>
</organism>
<dbReference type="PANTHER" id="PTHR12186">
    <property type="entry name" value="SIKE FAMILY MEMBER"/>
    <property type="match status" value="1"/>
</dbReference>
<evidence type="ECO:0000256" key="1">
    <source>
        <dbReference type="ARBA" id="ARBA00005537"/>
    </source>
</evidence>
<accession>A0A6G1S9N1</accession>